<keyword evidence="1" id="KW-0812">Transmembrane</keyword>
<keyword evidence="1" id="KW-0472">Membrane</keyword>
<evidence type="ECO:0000256" key="1">
    <source>
        <dbReference type="SAM" id="Phobius"/>
    </source>
</evidence>
<dbReference type="Proteomes" id="UP000557204">
    <property type="component" value="Unassembled WGS sequence"/>
</dbReference>
<reference evidence="2 3" key="1">
    <citation type="submission" date="2020-05" db="EMBL/GenBank/DDBJ databases">
        <title>Genome sequence of Isoptericola sp. JC619 isolated from Chilika lagoon, India.</title>
        <authorList>
            <person name="Kumar D."/>
            <person name="Appam K."/>
            <person name="Gandham S."/>
            <person name="Uppada J."/>
            <person name="Sasikala C."/>
            <person name="Venkata Ramana C."/>
        </authorList>
    </citation>
    <scope>NUCLEOTIDE SEQUENCE [LARGE SCALE GENOMIC DNA]</scope>
    <source>
        <strain evidence="2 3">JC619</strain>
    </source>
</reference>
<feature type="transmembrane region" description="Helical" evidence="1">
    <location>
        <begin position="12"/>
        <end position="32"/>
    </location>
</feature>
<dbReference type="EMBL" id="JABFAJ010000024">
    <property type="protein sequence ID" value="NNU28581.1"/>
    <property type="molecule type" value="Genomic_DNA"/>
</dbReference>
<dbReference type="RefSeq" id="WP_171248111.1">
    <property type="nucleotide sequence ID" value="NZ_JABFAJ010000024.1"/>
</dbReference>
<feature type="transmembrane region" description="Helical" evidence="1">
    <location>
        <begin position="123"/>
        <end position="145"/>
    </location>
</feature>
<feature type="transmembrane region" description="Helical" evidence="1">
    <location>
        <begin position="52"/>
        <end position="79"/>
    </location>
</feature>
<evidence type="ECO:0000313" key="3">
    <source>
        <dbReference type="Proteomes" id="UP000557204"/>
    </source>
</evidence>
<accession>A0A849K6J6</accession>
<feature type="transmembrane region" description="Helical" evidence="1">
    <location>
        <begin position="191"/>
        <end position="212"/>
    </location>
</feature>
<feature type="transmembrane region" description="Helical" evidence="1">
    <location>
        <begin position="91"/>
        <end position="111"/>
    </location>
</feature>
<comment type="caution">
    <text evidence="2">The sequence shown here is derived from an EMBL/GenBank/DDBJ whole genome shotgun (WGS) entry which is preliminary data.</text>
</comment>
<feature type="transmembrane region" description="Helical" evidence="1">
    <location>
        <begin position="224"/>
        <end position="247"/>
    </location>
</feature>
<sequence>MTGSPSLRELTPLQGFLLGAGAAVVGLLPWLLTGLQAPRLSAPQMPPDITGALLPLIPNALVLLVGIVMLPGAIAGILLRGRTAGSNGRAAWAATGGLVLVFGGAVAQSLAVIVPRLRPDSPFLLDVTVSAVAVGILLVLSAVVCHVLARGSVPAATVAVAGAAVAAGPGLREALVQLSPTALQGLPPEVTTTLLQVVAYVPVVLTGFALAWCGWTPARRLGAWVVALLLLWGGRAALETLQIWLFWEQPLGMPSTAQNSALVPGELTQALIAGLPSAVTALVVGVVGGLVVARLRRRDREQADTVPAA</sequence>
<name>A0A849K6J6_9MICO</name>
<proteinExistence type="predicted"/>
<dbReference type="AlphaFoldDB" id="A0A849K6J6"/>
<organism evidence="2 3">
    <name type="scientific">Isoptericola sediminis</name>
    <dbReference type="NCBI Taxonomy" id="2733572"/>
    <lineage>
        <taxon>Bacteria</taxon>
        <taxon>Bacillati</taxon>
        <taxon>Actinomycetota</taxon>
        <taxon>Actinomycetes</taxon>
        <taxon>Micrococcales</taxon>
        <taxon>Promicromonosporaceae</taxon>
        <taxon>Isoptericola</taxon>
    </lineage>
</organism>
<evidence type="ECO:0000313" key="2">
    <source>
        <dbReference type="EMBL" id="NNU28581.1"/>
    </source>
</evidence>
<gene>
    <name evidence="2" type="ORF">HLI28_13660</name>
</gene>
<feature type="transmembrane region" description="Helical" evidence="1">
    <location>
        <begin position="267"/>
        <end position="293"/>
    </location>
</feature>
<protein>
    <submittedName>
        <fullName evidence="2">Uncharacterized protein</fullName>
    </submittedName>
</protein>
<keyword evidence="3" id="KW-1185">Reference proteome</keyword>
<keyword evidence="1" id="KW-1133">Transmembrane helix</keyword>
<feature type="transmembrane region" description="Helical" evidence="1">
    <location>
        <begin position="152"/>
        <end position="171"/>
    </location>
</feature>